<keyword evidence="2" id="KW-0813">Transport</keyword>
<reference evidence="10 11" key="1">
    <citation type="submission" date="2021-01" db="EMBL/GenBank/DDBJ databases">
        <title>Whole genome shotgun sequence of Planobispora longispora NBRC 13918.</title>
        <authorList>
            <person name="Komaki H."/>
            <person name="Tamura T."/>
        </authorList>
    </citation>
    <scope>NUCLEOTIDE SEQUENCE [LARGE SCALE GENOMIC DNA]</scope>
    <source>
        <strain evidence="10 11">NBRC 13918</strain>
    </source>
</reference>
<evidence type="ECO:0000313" key="11">
    <source>
        <dbReference type="Proteomes" id="UP000616724"/>
    </source>
</evidence>
<dbReference type="PROSITE" id="PS50850">
    <property type="entry name" value="MFS"/>
    <property type="match status" value="1"/>
</dbReference>
<comment type="subcellular location">
    <subcellularLocation>
        <location evidence="1">Cell membrane</location>
        <topology evidence="1">Multi-pass membrane protein</topology>
    </subcellularLocation>
</comment>
<evidence type="ECO:0000256" key="1">
    <source>
        <dbReference type="ARBA" id="ARBA00004651"/>
    </source>
</evidence>
<feature type="transmembrane region" description="Helical" evidence="8">
    <location>
        <begin position="317"/>
        <end position="334"/>
    </location>
</feature>
<feature type="domain" description="Major facilitator superfamily (MFS) profile" evidence="9">
    <location>
        <begin position="249"/>
        <end position="438"/>
    </location>
</feature>
<evidence type="ECO:0000313" key="10">
    <source>
        <dbReference type="EMBL" id="GIH76550.1"/>
    </source>
</evidence>
<evidence type="ECO:0000259" key="9">
    <source>
        <dbReference type="PROSITE" id="PS50850"/>
    </source>
</evidence>
<feature type="transmembrane region" description="Helical" evidence="8">
    <location>
        <begin position="189"/>
        <end position="213"/>
    </location>
</feature>
<accession>A0A8J3W5G4</accession>
<dbReference type="GO" id="GO:0005886">
    <property type="term" value="C:plasma membrane"/>
    <property type="evidence" value="ECO:0007669"/>
    <property type="project" value="UniProtKB-SubCell"/>
</dbReference>
<dbReference type="AlphaFoldDB" id="A0A8J3W5G4"/>
<evidence type="ECO:0000256" key="3">
    <source>
        <dbReference type="ARBA" id="ARBA00022475"/>
    </source>
</evidence>
<dbReference type="EMBL" id="BOOH01000021">
    <property type="protein sequence ID" value="GIH76550.1"/>
    <property type="molecule type" value="Genomic_DNA"/>
</dbReference>
<dbReference type="InterPro" id="IPR036259">
    <property type="entry name" value="MFS_trans_sf"/>
</dbReference>
<feature type="transmembrane region" description="Helical" evidence="8">
    <location>
        <begin position="42"/>
        <end position="66"/>
    </location>
</feature>
<dbReference type="GO" id="GO:0022857">
    <property type="term" value="F:transmembrane transporter activity"/>
    <property type="evidence" value="ECO:0007669"/>
    <property type="project" value="InterPro"/>
</dbReference>
<dbReference type="InterPro" id="IPR020846">
    <property type="entry name" value="MFS_dom"/>
</dbReference>
<gene>
    <name evidence="10" type="ORF">Plo01_29790</name>
</gene>
<keyword evidence="3" id="KW-1003">Cell membrane</keyword>
<organism evidence="10 11">
    <name type="scientific">Planobispora longispora</name>
    <dbReference type="NCBI Taxonomy" id="28887"/>
    <lineage>
        <taxon>Bacteria</taxon>
        <taxon>Bacillati</taxon>
        <taxon>Actinomycetota</taxon>
        <taxon>Actinomycetes</taxon>
        <taxon>Streptosporangiales</taxon>
        <taxon>Streptosporangiaceae</taxon>
        <taxon>Planobispora</taxon>
    </lineage>
</organism>
<sequence>MLSWRRPAPEDPGMKGMEPDGTQTGTRQADAEPRLSAAYWRLWWATGVSTAGDGAFAAAVALLAVTVTRDPRLVSVVSAATYLPWLLLSLPAGALVDRYDRAGLMRRAQAVQAVIAGVIALLAASGRIGVPTFAVMAFGLGACAVVSAGAAQAILPDLVAKPLLHRANGHQQTITTIGSQFLGPPIGGLLFAVTAALPFGMGAGSFALSAALLTPLPGRGPRQGGRPPTHPLHPPTRTAIADGLRWLARHRLLRTLAVLLGVNTFCGHLGNATLVLLATRTLGLDARGYGLLLAGAAVGSLLGGLTGARVISRAGELPALLTGLAVNVAVFIGIGLSPKAIVLGVLLSVNGFVVTLWNIVTVSLRQQVVPSEMLGRVNGVYRMLGWGLIPLGALAGGWMAHAFGLRAPYLVAGAVRGIALLTVTPALIRAIRGRKGSG</sequence>
<evidence type="ECO:0000256" key="6">
    <source>
        <dbReference type="ARBA" id="ARBA00023136"/>
    </source>
</evidence>
<evidence type="ECO:0000256" key="7">
    <source>
        <dbReference type="SAM" id="MobiDB-lite"/>
    </source>
</evidence>
<feature type="transmembrane region" description="Helical" evidence="8">
    <location>
        <begin position="133"/>
        <end position="155"/>
    </location>
</feature>
<evidence type="ECO:0000256" key="4">
    <source>
        <dbReference type="ARBA" id="ARBA00022692"/>
    </source>
</evidence>
<dbReference type="PANTHER" id="PTHR23513:SF11">
    <property type="entry name" value="STAPHYLOFERRIN A TRANSPORTER"/>
    <property type="match status" value="1"/>
</dbReference>
<keyword evidence="5 8" id="KW-1133">Transmembrane helix</keyword>
<name>A0A8J3W5G4_9ACTN</name>
<dbReference type="Pfam" id="PF05977">
    <property type="entry name" value="MFS_3"/>
    <property type="match status" value="1"/>
</dbReference>
<feature type="region of interest" description="Disordered" evidence="7">
    <location>
        <begin position="1"/>
        <end position="29"/>
    </location>
</feature>
<keyword evidence="4 8" id="KW-0812">Transmembrane</keyword>
<dbReference type="CDD" id="cd06173">
    <property type="entry name" value="MFS_MefA_like"/>
    <property type="match status" value="1"/>
</dbReference>
<evidence type="ECO:0000256" key="5">
    <source>
        <dbReference type="ARBA" id="ARBA00022989"/>
    </source>
</evidence>
<dbReference type="PANTHER" id="PTHR23513">
    <property type="entry name" value="INTEGRAL MEMBRANE EFFLUX PROTEIN-RELATED"/>
    <property type="match status" value="1"/>
</dbReference>
<protein>
    <submittedName>
        <fullName evidence="10">MFS transporter</fullName>
    </submittedName>
</protein>
<feature type="transmembrane region" description="Helical" evidence="8">
    <location>
        <begin position="108"/>
        <end position="126"/>
    </location>
</feature>
<dbReference type="SUPFAM" id="SSF103473">
    <property type="entry name" value="MFS general substrate transporter"/>
    <property type="match status" value="1"/>
</dbReference>
<dbReference type="Proteomes" id="UP000616724">
    <property type="component" value="Unassembled WGS sequence"/>
</dbReference>
<feature type="transmembrane region" description="Helical" evidence="8">
    <location>
        <begin position="383"/>
        <end position="403"/>
    </location>
</feature>
<feature type="transmembrane region" description="Helical" evidence="8">
    <location>
        <begin position="409"/>
        <end position="428"/>
    </location>
</feature>
<evidence type="ECO:0000256" key="8">
    <source>
        <dbReference type="SAM" id="Phobius"/>
    </source>
</evidence>
<feature type="transmembrane region" description="Helical" evidence="8">
    <location>
        <begin position="340"/>
        <end position="362"/>
    </location>
</feature>
<dbReference type="InterPro" id="IPR010290">
    <property type="entry name" value="TM_effector"/>
</dbReference>
<evidence type="ECO:0000256" key="2">
    <source>
        <dbReference type="ARBA" id="ARBA00022448"/>
    </source>
</evidence>
<dbReference type="Gene3D" id="1.20.1250.20">
    <property type="entry name" value="MFS general substrate transporter like domains"/>
    <property type="match status" value="1"/>
</dbReference>
<proteinExistence type="predicted"/>
<feature type="transmembrane region" description="Helical" evidence="8">
    <location>
        <begin position="73"/>
        <end position="96"/>
    </location>
</feature>
<keyword evidence="11" id="KW-1185">Reference proteome</keyword>
<comment type="caution">
    <text evidence="10">The sequence shown here is derived from an EMBL/GenBank/DDBJ whole genome shotgun (WGS) entry which is preliminary data.</text>
</comment>
<keyword evidence="6 8" id="KW-0472">Membrane</keyword>
<feature type="transmembrane region" description="Helical" evidence="8">
    <location>
        <begin position="289"/>
        <end position="310"/>
    </location>
</feature>
<feature type="transmembrane region" description="Helical" evidence="8">
    <location>
        <begin position="255"/>
        <end position="277"/>
    </location>
</feature>